<organism evidence="1 2">
    <name type="scientific">Perkinsus olseni</name>
    <name type="common">Perkinsus atlanticus</name>
    <dbReference type="NCBI Taxonomy" id="32597"/>
    <lineage>
        <taxon>Eukaryota</taxon>
        <taxon>Sar</taxon>
        <taxon>Alveolata</taxon>
        <taxon>Perkinsozoa</taxon>
        <taxon>Perkinsea</taxon>
        <taxon>Perkinsida</taxon>
        <taxon>Perkinsidae</taxon>
        <taxon>Perkinsus</taxon>
    </lineage>
</organism>
<proteinExistence type="predicted"/>
<evidence type="ECO:0000313" key="1">
    <source>
        <dbReference type="EMBL" id="KAF4680657.1"/>
    </source>
</evidence>
<accession>A0A7J6NAZ1</accession>
<protein>
    <submittedName>
        <fullName evidence="1">Uncharacterized protein</fullName>
    </submittedName>
</protein>
<sequence length="196" mass="21618">MNLHFNDVSLGEDGQVIIEIDGQKLDPVKYPFADVLFDLKVSPKEPNVVYAYPKDGSPSIKLTEEACYPPIGSYCYFRQKSPYKRVLSPAAALYEYKSLTRGQYAQVYMALDADPPTAALSIGGRNDDTSLSFTGVVPVSLGPRNPQSFRTLTFSSPALTEMQSLFKTTVGVALVEDLDVVVLIPEPGDYYFLEKV</sequence>
<dbReference type="Proteomes" id="UP000541610">
    <property type="component" value="Unassembled WGS sequence"/>
</dbReference>
<reference evidence="1 2" key="1">
    <citation type="submission" date="2020-04" db="EMBL/GenBank/DDBJ databases">
        <title>Perkinsus olseni comparative genomics.</title>
        <authorList>
            <person name="Bogema D.R."/>
        </authorList>
    </citation>
    <scope>NUCLEOTIDE SEQUENCE [LARGE SCALE GENOMIC DNA]</scope>
    <source>
        <strain evidence="1">00978-12</strain>
    </source>
</reference>
<comment type="caution">
    <text evidence="1">The sequence shown here is derived from an EMBL/GenBank/DDBJ whole genome shotgun (WGS) entry which is preliminary data.</text>
</comment>
<name>A0A7J6NAZ1_PEROL</name>
<dbReference type="AlphaFoldDB" id="A0A7J6NAZ1"/>
<dbReference type="EMBL" id="JABANP010000588">
    <property type="protein sequence ID" value="KAF4680657.1"/>
    <property type="molecule type" value="Genomic_DNA"/>
</dbReference>
<gene>
    <name evidence="1" type="ORF">FOZ60_013143</name>
</gene>
<evidence type="ECO:0000313" key="2">
    <source>
        <dbReference type="Proteomes" id="UP000541610"/>
    </source>
</evidence>